<accession>A0A3L9MBG3</accession>
<name>A0A3L9MBG3_9FLAO</name>
<organism evidence="1 2">
    <name type="scientific">Faecalibacter macacae</name>
    <dbReference type="NCBI Taxonomy" id="1859289"/>
    <lineage>
        <taxon>Bacteria</taxon>
        <taxon>Pseudomonadati</taxon>
        <taxon>Bacteroidota</taxon>
        <taxon>Flavobacteriia</taxon>
        <taxon>Flavobacteriales</taxon>
        <taxon>Weeksellaceae</taxon>
        <taxon>Faecalibacter</taxon>
    </lineage>
</organism>
<comment type="caution">
    <text evidence="1">The sequence shown here is derived from an EMBL/GenBank/DDBJ whole genome shotgun (WGS) entry which is preliminary data.</text>
</comment>
<gene>
    <name evidence="1" type="ORF">EAH69_09835</name>
</gene>
<dbReference type="AlphaFoldDB" id="A0A3L9MBG3"/>
<dbReference type="EMBL" id="RDOJ01000013">
    <property type="protein sequence ID" value="RLZ08604.1"/>
    <property type="molecule type" value="Genomic_DNA"/>
</dbReference>
<evidence type="ECO:0000313" key="1">
    <source>
        <dbReference type="EMBL" id="RLZ08604.1"/>
    </source>
</evidence>
<dbReference type="RefSeq" id="WP_121935034.1">
    <property type="nucleotide sequence ID" value="NZ_RDOJ01000013.1"/>
</dbReference>
<evidence type="ECO:0000313" key="2">
    <source>
        <dbReference type="Proteomes" id="UP000275348"/>
    </source>
</evidence>
<sequence length="68" mass="7332">MPLNQAQLITRIIAIQDEMVQAEDYEATKEIYAARLTAAFYEFLMSGTLVITGTSSAGPITGTATFEG</sequence>
<dbReference type="Proteomes" id="UP000275348">
    <property type="component" value="Unassembled WGS sequence"/>
</dbReference>
<keyword evidence="2" id="KW-1185">Reference proteome</keyword>
<proteinExistence type="predicted"/>
<reference evidence="1 2" key="1">
    <citation type="submission" date="2018-10" db="EMBL/GenBank/DDBJ databases">
        <authorList>
            <person name="Chen X."/>
        </authorList>
    </citation>
    <scope>NUCLEOTIDE SEQUENCE [LARGE SCALE GENOMIC DNA]</scope>
    <source>
        <strain evidence="1 2">YIM 102668</strain>
    </source>
</reference>
<protein>
    <submittedName>
        <fullName evidence="1">Uncharacterized protein</fullName>
    </submittedName>
</protein>
<dbReference type="OrthoDB" id="1377158at2"/>